<reference evidence="3 4" key="1">
    <citation type="submission" date="2019-01" db="EMBL/GenBank/DDBJ databases">
        <authorList>
            <person name="Ramaprasad A."/>
        </authorList>
    </citation>
    <scope>NUCLEOTIDE SEQUENCE [LARGE SCALE GENOMIC DNA]</scope>
</reference>
<protein>
    <submittedName>
        <fullName evidence="3">Fam-b protein</fullName>
    </submittedName>
</protein>
<dbReference type="AlphaFoldDB" id="A0A449BNW5"/>
<feature type="transmembrane region" description="Helical" evidence="1">
    <location>
        <begin position="191"/>
        <end position="209"/>
    </location>
</feature>
<evidence type="ECO:0000313" key="4">
    <source>
        <dbReference type="Proteomes" id="UP000290582"/>
    </source>
</evidence>
<sequence>MKVNILNFVLFSIIICSFEYAKKELYFINERKIYLERNIINFKNNRILADTDNQFDLNNFYESTLSLANQFNDYNDDDEEIIHLRNIIDSHVKKYKESNTRPNLNNLDGKTKKLIHKIQKELNEAKKELDNERNGELSIQPIQDKRVIKKSEHISKIDEDKINDKYNKITLSNCYKTLKKISKSIKSKKNITIRAMLLIASLCVIISLGMTVQTILLGMFASFIIIIIGNKTLYYEFKKLLKTKLYRTRLNVNNYNILNKLDLSTLINKIISYIGDMDSDLELCLGKPIFGVRVLDYGL</sequence>
<dbReference type="NCBIfam" id="TIGR01597">
    <property type="entry name" value="PYST-B"/>
    <property type="match status" value="1"/>
</dbReference>
<keyword evidence="1" id="KW-1133">Transmembrane helix</keyword>
<dbReference type="KEGG" id="pvv:PVVCY_0500100"/>
<dbReference type="GeneID" id="19963143"/>
<keyword evidence="1" id="KW-0472">Membrane</keyword>
<feature type="signal peptide" evidence="2">
    <location>
        <begin position="1"/>
        <end position="21"/>
    </location>
</feature>
<gene>
    <name evidence="3" type="ORF">PVVCY_0500100</name>
</gene>
<organism evidence="3 4">
    <name type="scientific">Plasmodium vinckei vinckei</name>
    <dbReference type="NCBI Taxonomy" id="54757"/>
    <lineage>
        <taxon>Eukaryota</taxon>
        <taxon>Sar</taxon>
        <taxon>Alveolata</taxon>
        <taxon>Apicomplexa</taxon>
        <taxon>Aconoidasida</taxon>
        <taxon>Haemosporida</taxon>
        <taxon>Plasmodiidae</taxon>
        <taxon>Plasmodium</taxon>
        <taxon>Plasmodium (Vinckeia)</taxon>
    </lineage>
</organism>
<proteinExistence type="predicted"/>
<evidence type="ECO:0000313" key="3">
    <source>
        <dbReference type="EMBL" id="VEV55125.1"/>
    </source>
</evidence>
<dbReference type="Proteomes" id="UP000290582">
    <property type="component" value="Chromosome PVVCY_05"/>
</dbReference>
<dbReference type="Pfam" id="PF09592">
    <property type="entry name" value="DUF2031"/>
    <property type="match status" value="1"/>
</dbReference>
<dbReference type="InterPro" id="IPR006484">
    <property type="entry name" value="PYST_B"/>
</dbReference>
<feature type="transmembrane region" description="Helical" evidence="1">
    <location>
        <begin position="215"/>
        <end position="234"/>
    </location>
</feature>
<name>A0A449BNW5_PLAVN</name>
<dbReference type="RefSeq" id="XP_037490189.1">
    <property type="nucleotide sequence ID" value="XM_037635001.1"/>
</dbReference>
<feature type="chain" id="PRO_5019049435" evidence="2">
    <location>
        <begin position="22"/>
        <end position="299"/>
    </location>
</feature>
<dbReference type="OrthoDB" id="372897at2759"/>
<evidence type="ECO:0000256" key="1">
    <source>
        <dbReference type="SAM" id="Phobius"/>
    </source>
</evidence>
<dbReference type="VEuPathDB" id="PlasmoDB:PVVCY_0500100"/>
<keyword evidence="1" id="KW-0812">Transmembrane</keyword>
<evidence type="ECO:0000256" key="2">
    <source>
        <dbReference type="SAM" id="SignalP"/>
    </source>
</evidence>
<dbReference type="EMBL" id="LR215061">
    <property type="protein sequence ID" value="VEV55125.1"/>
    <property type="molecule type" value="Genomic_DNA"/>
</dbReference>
<keyword evidence="2" id="KW-0732">Signal</keyword>
<accession>A0A449BNW5</accession>